<dbReference type="AlphaFoldDB" id="A0A239TH18"/>
<dbReference type="Proteomes" id="UP000321736">
    <property type="component" value="Unassembled WGS sequence"/>
</dbReference>
<evidence type="ECO:0000313" key="3">
    <source>
        <dbReference type="Proteomes" id="UP000321736"/>
    </source>
</evidence>
<organism evidence="2 3">
    <name type="scientific">Staphylococcus piscifermentans</name>
    <dbReference type="NCBI Taxonomy" id="70258"/>
    <lineage>
        <taxon>Bacteria</taxon>
        <taxon>Bacillati</taxon>
        <taxon>Bacillota</taxon>
        <taxon>Bacilli</taxon>
        <taxon>Bacillales</taxon>
        <taxon>Staphylococcaceae</taxon>
        <taxon>Staphylococcus</taxon>
    </lineage>
</organism>
<keyword evidence="3" id="KW-1185">Reference proteome</keyword>
<dbReference type="EMBL" id="BKAR01000033">
    <property type="protein sequence ID" value="GEP85549.1"/>
    <property type="molecule type" value="Genomic_DNA"/>
</dbReference>
<evidence type="ECO:0000256" key="1">
    <source>
        <dbReference type="SAM" id="MobiDB-lite"/>
    </source>
</evidence>
<comment type="caution">
    <text evidence="2">The sequence shown here is derived from an EMBL/GenBank/DDBJ whole genome shotgun (WGS) entry which is preliminary data.</text>
</comment>
<dbReference type="RefSeq" id="WP_095102963.1">
    <property type="nucleotide sequence ID" value="NZ_BKAR01000033.1"/>
</dbReference>
<evidence type="ECO:0000313" key="2">
    <source>
        <dbReference type="EMBL" id="GEP85549.1"/>
    </source>
</evidence>
<dbReference type="Pfam" id="PF05908">
    <property type="entry name" value="Gamma_PGA_hydro"/>
    <property type="match status" value="1"/>
</dbReference>
<dbReference type="Gene3D" id="3.40.630.100">
    <property type="entry name" value="Poly-gamma-glutamate hydrolase, zinc-binding motif"/>
    <property type="match status" value="1"/>
</dbReference>
<name>A0A239TH18_9STAP</name>
<dbReference type="InterPro" id="IPR008585">
    <property type="entry name" value="Gamma_PGA_hydro"/>
</dbReference>
<reference evidence="2 3" key="1">
    <citation type="submission" date="2019-07" db="EMBL/GenBank/DDBJ databases">
        <title>Whole genome shotgun sequence of Staphylococcus piscifermentans NBRC 109625.</title>
        <authorList>
            <person name="Hosoyama A."/>
            <person name="Uohara A."/>
            <person name="Ohji S."/>
            <person name="Ichikawa N."/>
        </authorList>
    </citation>
    <scope>NUCLEOTIDE SEQUENCE [LARGE SCALE GENOMIC DNA]</scope>
    <source>
        <strain evidence="2 3">NBRC 109625</strain>
    </source>
</reference>
<proteinExistence type="predicted"/>
<gene>
    <name evidence="2" type="ORF">SPI02_21340</name>
</gene>
<sequence>MMNIIKNPLVLTLGVFTIGILTFFATSPKCHAVDKYKSMTDLQQHTTEGKDWQIHTSDEKNKTVVMAPHGGGIEPGTSEVAREIADKSKSGYYSFSAIRPVNNQHLHVTSANYNEPKAEQMVGQSDRTVSIHKTAREGRDAYIGGRDQALRNSISQSLTKEGFNVGEATGNIAGQNPRNIVNRNRNGAGVQIEVSNKAVRSFYKDGNVSRPARENTNNYTSRMHAFTTGVSNGLQQQSQQSQPHPHNNNNSADSPATLEI</sequence>
<accession>A0A239TH18</accession>
<dbReference type="InterPro" id="IPR038128">
    <property type="entry name" value="Gamma_PGA_hydro_sf"/>
</dbReference>
<feature type="region of interest" description="Disordered" evidence="1">
    <location>
        <begin position="231"/>
        <end position="260"/>
    </location>
</feature>
<dbReference type="OrthoDB" id="7721587at2"/>
<feature type="compositionally biased region" description="Low complexity" evidence="1">
    <location>
        <begin position="235"/>
        <end position="251"/>
    </location>
</feature>
<protein>
    <submittedName>
        <fullName evidence="2">Uncharacterized protein</fullName>
    </submittedName>
</protein>